<gene>
    <name evidence="1" type="ORF">CYMTET_56088</name>
</gene>
<dbReference type="AlphaFoldDB" id="A0AAE0BBN5"/>
<dbReference type="Proteomes" id="UP001190700">
    <property type="component" value="Unassembled WGS sequence"/>
</dbReference>
<reference evidence="1 2" key="1">
    <citation type="journal article" date="2015" name="Genome Biol. Evol.">
        <title>Comparative Genomics of a Bacterivorous Green Alga Reveals Evolutionary Causalities and Consequences of Phago-Mixotrophic Mode of Nutrition.</title>
        <authorList>
            <person name="Burns J.A."/>
            <person name="Paasch A."/>
            <person name="Narechania A."/>
            <person name="Kim E."/>
        </authorList>
    </citation>
    <scope>NUCLEOTIDE SEQUENCE [LARGE SCALE GENOMIC DNA]</scope>
    <source>
        <strain evidence="1 2">PLY_AMNH</strain>
    </source>
</reference>
<protein>
    <submittedName>
        <fullName evidence="1">Uncharacterized protein</fullName>
    </submittedName>
</protein>
<evidence type="ECO:0000313" key="1">
    <source>
        <dbReference type="EMBL" id="KAK3233636.1"/>
    </source>
</evidence>
<organism evidence="1 2">
    <name type="scientific">Cymbomonas tetramitiformis</name>
    <dbReference type="NCBI Taxonomy" id="36881"/>
    <lineage>
        <taxon>Eukaryota</taxon>
        <taxon>Viridiplantae</taxon>
        <taxon>Chlorophyta</taxon>
        <taxon>Pyramimonadophyceae</taxon>
        <taxon>Pyramimonadales</taxon>
        <taxon>Pyramimonadaceae</taxon>
        <taxon>Cymbomonas</taxon>
    </lineage>
</organism>
<dbReference type="EMBL" id="LGRX02035659">
    <property type="protein sequence ID" value="KAK3233636.1"/>
    <property type="molecule type" value="Genomic_DNA"/>
</dbReference>
<sequence length="347" mass="38600">MDGLYIETNDVQIGKNASTIQLELRLRSSNRRDAETPPSRVPLSIDAAHPIVAPLQRYIADRERVIKVDNDQNGVDSQFSSAVLCFQTGADVLARRLSEIRFTPWMRCVPELDACHVKRRAAGFATRWHTRSLRAYSGRRATYCVMAYNALTSAAEFISGDLLSEKISRSPEFKRVVRSHCVDALHMAVNIARDAISPTLGAGEEALSPMEIVACTACTFSFAKCAIGSLSRMREATATSSAWRVAFRELTADSPFFSDDDDDAQRNATLLRECRSQLFNAVSCAHRYAHATHLGGTTADHENCLARCDALLEEADEASLPNASNRRQLVQDFQDTSAMWWHRLPRS</sequence>
<name>A0AAE0BBN5_9CHLO</name>
<keyword evidence="2" id="KW-1185">Reference proteome</keyword>
<accession>A0AAE0BBN5</accession>
<evidence type="ECO:0000313" key="2">
    <source>
        <dbReference type="Proteomes" id="UP001190700"/>
    </source>
</evidence>
<proteinExistence type="predicted"/>
<comment type="caution">
    <text evidence="1">The sequence shown here is derived from an EMBL/GenBank/DDBJ whole genome shotgun (WGS) entry which is preliminary data.</text>
</comment>